<proteinExistence type="predicted"/>
<dbReference type="AlphaFoldDB" id="A0A5C4MSP8"/>
<evidence type="ECO:0000313" key="2">
    <source>
        <dbReference type="EMBL" id="TNC47510.1"/>
    </source>
</evidence>
<sequence>MAVKNLDVVIAQYEARLRDLKAQVKRQERKADTRRKILYGAAYLAMVETLSEDQRARSLARVHGAVTNPKDRAFLGLPTLKQPETQIAKVKGVVADPDADAPKLPFL</sequence>
<gene>
    <name evidence="2" type="ORF">FHG66_16710</name>
</gene>
<keyword evidence="1" id="KW-0175">Coiled coil</keyword>
<accession>A0A5C4MSP8</accession>
<protein>
    <recommendedName>
        <fullName evidence="4">Mobilization protein</fullName>
    </recommendedName>
</protein>
<keyword evidence="3" id="KW-1185">Reference proteome</keyword>
<organism evidence="2 3">
    <name type="scientific">Rubellimicrobium rubrum</name>
    <dbReference type="NCBI Taxonomy" id="2585369"/>
    <lineage>
        <taxon>Bacteria</taxon>
        <taxon>Pseudomonadati</taxon>
        <taxon>Pseudomonadota</taxon>
        <taxon>Alphaproteobacteria</taxon>
        <taxon>Rhodobacterales</taxon>
        <taxon>Roseobacteraceae</taxon>
        <taxon>Rubellimicrobium</taxon>
    </lineage>
</organism>
<reference evidence="2 3" key="1">
    <citation type="submission" date="2019-06" db="EMBL/GenBank/DDBJ databases">
        <title>YIM 131921 draft genome.</title>
        <authorList>
            <person name="Jiang L."/>
        </authorList>
    </citation>
    <scope>NUCLEOTIDE SEQUENCE [LARGE SCALE GENOMIC DNA]</scope>
    <source>
        <strain evidence="2 3">YIM 131921</strain>
    </source>
</reference>
<feature type="coiled-coil region" evidence="1">
    <location>
        <begin position="3"/>
        <end position="37"/>
    </location>
</feature>
<evidence type="ECO:0000256" key="1">
    <source>
        <dbReference type="SAM" id="Coils"/>
    </source>
</evidence>
<name>A0A5C4MSP8_9RHOB</name>
<dbReference type="OrthoDB" id="7728370at2"/>
<comment type="caution">
    <text evidence="2">The sequence shown here is derived from an EMBL/GenBank/DDBJ whole genome shotgun (WGS) entry which is preliminary data.</text>
</comment>
<dbReference type="Proteomes" id="UP000305887">
    <property type="component" value="Unassembled WGS sequence"/>
</dbReference>
<evidence type="ECO:0000313" key="3">
    <source>
        <dbReference type="Proteomes" id="UP000305887"/>
    </source>
</evidence>
<dbReference type="EMBL" id="VDFU01000025">
    <property type="protein sequence ID" value="TNC47510.1"/>
    <property type="molecule type" value="Genomic_DNA"/>
</dbReference>
<evidence type="ECO:0008006" key="4">
    <source>
        <dbReference type="Google" id="ProtNLM"/>
    </source>
</evidence>